<proteinExistence type="predicted"/>
<evidence type="ECO:0000313" key="2">
    <source>
        <dbReference type="Proteomes" id="UP001299012"/>
    </source>
</evidence>
<comment type="caution">
    <text evidence="1">The sequence shown here is derived from an EMBL/GenBank/DDBJ whole genome shotgun (WGS) entry which is preliminary data.</text>
</comment>
<gene>
    <name evidence="1" type="ORF">L0F81_17215</name>
</gene>
<reference evidence="1 2" key="1">
    <citation type="submission" date="2022-01" db="EMBL/GenBank/DDBJ databases">
        <title>Draft Genome Sequences of Seven Type Strains of the Genus Streptomyces.</title>
        <authorList>
            <person name="Aziz S."/>
            <person name="Coretto E."/>
            <person name="Chronakova A."/>
            <person name="Sproer C."/>
            <person name="Huber K."/>
            <person name="Nouioui I."/>
            <person name="Gross H."/>
        </authorList>
    </citation>
    <scope>NUCLEOTIDE SEQUENCE [LARGE SCALE GENOMIC DNA]</scope>
    <source>
        <strain evidence="1 2">DSM 41685</strain>
    </source>
</reference>
<organism evidence="1 2">
    <name type="scientific">Streptomyces tricolor</name>
    <dbReference type="NCBI Taxonomy" id="68277"/>
    <lineage>
        <taxon>Bacteria</taxon>
        <taxon>Bacillati</taxon>
        <taxon>Actinomycetota</taxon>
        <taxon>Actinomycetes</taxon>
        <taxon>Kitasatosporales</taxon>
        <taxon>Streptomycetaceae</taxon>
        <taxon>Streptomyces</taxon>
        <taxon>Streptomyces violaceoruber group</taxon>
    </lineage>
</organism>
<dbReference type="RefSeq" id="WP_086697428.1">
    <property type="nucleotide sequence ID" value="NZ_JAKKZF010000062.1"/>
</dbReference>
<dbReference type="EMBL" id="JAKKZF010000062">
    <property type="protein sequence ID" value="MCG0065014.1"/>
    <property type="molecule type" value="Genomic_DNA"/>
</dbReference>
<evidence type="ECO:0000313" key="1">
    <source>
        <dbReference type="EMBL" id="MCG0065014.1"/>
    </source>
</evidence>
<sequence length="88" mass="10412">MSARPPLITDHWFRPGPVRPDGSDGYWICDRCGQHRGDHLQVEGHWLKPLHTFVPQAKWRPSHCRTCGRERRHTTHTPWLWEQLEPTA</sequence>
<accession>A0ABS9JHH5</accession>
<keyword evidence="2" id="KW-1185">Reference proteome</keyword>
<name>A0ABS9JHH5_9ACTN</name>
<protein>
    <submittedName>
        <fullName evidence="1">Uncharacterized protein</fullName>
    </submittedName>
</protein>
<dbReference type="Proteomes" id="UP001299012">
    <property type="component" value="Unassembled WGS sequence"/>
</dbReference>